<evidence type="ECO:0000313" key="2">
    <source>
        <dbReference type="Proteomes" id="UP001060085"/>
    </source>
</evidence>
<sequence length="254" mass="29164">MAYPPVRNLTDEIEKITGYKFNNPNLLEQAFTDSSYKDEFDSKSYERLEYMGDSVLNLLIAKEHFCLYPDLSPGELTRLRAANVDTEKLARVALKYKLHDYLRHNKPLLGGQIEELKGAILEYPLHSNGLIDTPKVLADIVESFIGALYIDTNNSLDTTWQVVKDMLQPMIIPETLQTHPVTKLYEYCQKNGFKLKFVDLWKDTGEIEAYINKQMVGKGKYSSKRLIALNRAADDAYKRITRCLCQVEIEGEIK</sequence>
<organism evidence="1 2">
    <name type="scientific">Catharanthus roseus</name>
    <name type="common">Madagascar periwinkle</name>
    <name type="synonym">Vinca rosea</name>
    <dbReference type="NCBI Taxonomy" id="4058"/>
    <lineage>
        <taxon>Eukaryota</taxon>
        <taxon>Viridiplantae</taxon>
        <taxon>Streptophyta</taxon>
        <taxon>Embryophyta</taxon>
        <taxon>Tracheophyta</taxon>
        <taxon>Spermatophyta</taxon>
        <taxon>Magnoliopsida</taxon>
        <taxon>eudicotyledons</taxon>
        <taxon>Gunneridae</taxon>
        <taxon>Pentapetalae</taxon>
        <taxon>asterids</taxon>
        <taxon>lamiids</taxon>
        <taxon>Gentianales</taxon>
        <taxon>Apocynaceae</taxon>
        <taxon>Rauvolfioideae</taxon>
        <taxon>Vinceae</taxon>
        <taxon>Catharanthinae</taxon>
        <taxon>Catharanthus</taxon>
    </lineage>
</organism>
<reference evidence="2" key="1">
    <citation type="journal article" date="2023" name="Nat. Plants">
        <title>Single-cell RNA sequencing provides a high-resolution roadmap for understanding the multicellular compartmentation of specialized metabolism.</title>
        <authorList>
            <person name="Sun S."/>
            <person name="Shen X."/>
            <person name="Li Y."/>
            <person name="Li Y."/>
            <person name="Wang S."/>
            <person name="Li R."/>
            <person name="Zhang H."/>
            <person name="Shen G."/>
            <person name="Guo B."/>
            <person name="Wei J."/>
            <person name="Xu J."/>
            <person name="St-Pierre B."/>
            <person name="Chen S."/>
            <person name="Sun C."/>
        </authorList>
    </citation>
    <scope>NUCLEOTIDE SEQUENCE [LARGE SCALE GENOMIC DNA]</scope>
</reference>
<protein>
    <submittedName>
        <fullName evidence="1">Uncharacterized protein</fullName>
    </submittedName>
</protein>
<gene>
    <name evidence="1" type="ORF">M9H77_04516</name>
</gene>
<proteinExistence type="predicted"/>
<evidence type="ECO:0000313" key="1">
    <source>
        <dbReference type="EMBL" id="KAI5683288.1"/>
    </source>
</evidence>
<keyword evidence="2" id="KW-1185">Reference proteome</keyword>
<dbReference type="EMBL" id="CM044701">
    <property type="protein sequence ID" value="KAI5683288.1"/>
    <property type="molecule type" value="Genomic_DNA"/>
</dbReference>
<dbReference type="Proteomes" id="UP001060085">
    <property type="component" value="Linkage Group LG01"/>
</dbReference>
<accession>A0ACC0CE80</accession>
<name>A0ACC0CE80_CATRO</name>
<comment type="caution">
    <text evidence="1">The sequence shown here is derived from an EMBL/GenBank/DDBJ whole genome shotgun (WGS) entry which is preliminary data.</text>
</comment>